<dbReference type="Pfam" id="PF14792">
    <property type="entry name" value="DNA_pol_B_palm"/>
    <property type="match status" value="1"/>
</dbReference>
<dbReference type="AlphaFoldDB" id="A0A6C0E2N1"/>
<evidence type="ECO:0000256" key="3">
    <source>
        <dbReference type="ARBA" id="ARBA00022634"/>
    </source>
</evidence>
<evidence type="ECO:0000256" key="11">
    <source>
        <dbReference type="ARBA" id="ARBA00023239"/>
    </source>
</evidence>
<dbReference type="PRINTS" id="PR00870">
    <property type="entry name" value="DNAPOLXBETA"/>
</dbReference>
<dbReference type="GO" id="GO:0003887">
    <property type="term" value="F:DNA-directed DNA polymerase activity"/>
    <property type="evidence" value="ECO:0007669"/>
    <property type="project" value="UniProtKB-KW"/>
</dbReference>
<evidence type="ECO:0000256" key="12">
    <source>
        <dbReference type="ARBA" id="ARBA00049244"/>
    </source>
</evidence>
<feature type="domain" description="DNA-directed DNA polymerase X" evidence="13">
    <location>
        <begin position="1"/>
        <end position="322"/>
    </location>
</feature>
<dbReference type="Gene3D" id="3.30.460.10">
    <property type="entry name" value="Beta Polymerase, domain 2"/>
    <property type="match status" value="1"/>
</dbReference>
<dbReference type="InterPro" id="IPR002054">
    <property type="entry name" value="DNA-dir_DNA_pol_X"/>
</dbReference>
<dbReference type="SUPFAM" id="SSF81301">
    <property type="entry name" value="Nucleotidyltransferase"/>
    <property type="match status" value="1"/>
</dbReference>
<keyword evidence="9" id="KW-0238">DNA-binding</keyword>
<dbReference type="Pfam" id="PF14791">
    <property type="entry name" value="DNA_pol_B_thumb"/>
    <property type="match status" value="1"/>
</dbReference>
<dbReference type="PANTHER" id="PTHR11276">
    <property type="entry name" value="DNA POLYMERASE TYPE-X FAMILY MEMBER"/>
    <property type="match status" value="1"/>
</dbReference>
<evidence type="ECO:0000256" key="6">
    <source>
        <dbReference type="ARBA" id="ARBA00022705"/>
    </source>
</evidence>
<keyword evidence="6" id="KW-0235">DNA replication</keyword>
<dbReference type="Gene3D" id="1.10.150.110">
    <property type="entry name" value="DNA polymerase beta, N-terminal domain-like"/>
    <property type="match status" value="1"/>
</dbReference>
<evidence type="ECO:0000259" key="13">
    <source>
        <dbReference type="SMART" id="SM00483"/>
    </source>
</evidence>
<dbReference type="PANTHER" id="PTHR11276:SF28">
    <property type="entry name" value="DNA POLYMERASE LAMBDA"/>
    <property type="match status" value="1"/>
</dbReference>
<evidence type="ECO:0000256" key="1">
    <source>
        <dbReference type="ARBA" id="ARBA00008323"/>
    </source>
</evidence>
<dbReference type="GO" id="GO:0006303">
    <property type="term" value="P:double-strand break repair via nonhomologous end joining"/>
    <property type="evidence" value="ECO:0007669"/>
    <property type="project" value="TreeGrafter"/>
</dbReference>
<dbReference type="InterPro" id="IPR043519">
    <property type="entry name" value="NT_sf"/>
</dbReference>
<dbReference type="GO" id="GO:0003677">
    <property type="term" value="F:DNA binding"/>
    <property type="evidence" value="ECO:0007669"/>
    <property type="project" value="UniProtKB-KW"/>
</dbReference>
<comment type="catalytic activity">
    <reaction evidence="12">
        <text>DNA(n) + a 2'-deoxyribonucleoside 5'-triphosphate = DNA(n+1) + diphosphate</text>
        <dbReference type="Rhea" id="RHEA:22508"/>
        <dbReference type="Rhea" id="RHEA-COMP:17339"/>
        <dbReference type="Rhea" id="RHEA-COMP:17340"/>
        <dbReference type="ChEBI" id="CHEBI:33019"/>
        <dbReference type="ChEBI" id="CHEBI:61560"/>
        <dbReference type="ChEBI" id="CHEBI:173112"/>
        <dbReference type="EC" id="2.7.7.7"/>
    </reaction>
</comment>
<name>A0A6C0E2N1_9ZZZZ</name>
<dbReference type="GO" id="GO:0006260">
    <property type="term" value="P:DNA replication"/>
    <property type="evidence" value="ECO:0007669"/>
    <property type="project" value="UniProtKB-KW"/>
</dbReference>
<dbReference type="SUPFAM" id="SSF81585">
    <property type="entry name" value="PsbU/PolX domain-like"/>
    <property type="match status" value="1"/>
</dbReference>
<sequence length="323" mass="38129">MNSNIILWFEKLINYLEMTLQDKKKEDKLKYSFKINSLKKSLKVIREIDFEIKSGNDIKDYKSIGDGTIKRIDEILKTGRLDEVKDKDINLDELINVFGIGKKKALELYTKYNISTIKELKEAKIKLPDNILKGLEYVDKIKEKIPRKEIDEINLYLLECIRNIDKEFNLIVCGSYRRENDFSNDIDIIITHPKIITKKDTNNSKLMAKFIKYLEDDNFIVCSLVSQDVPTKYMGICQYKNGLFRRIDIRFIAQESYYTAIMYFTGSKEFNKHIRNVALSMGYTLNEYSLVDNKNNKTLKINNEKDIFKFLNLEYISPDKRNY</sequence>
<dbReference type="EMBL" id="MN739696">
    <property type="protein sequence ID" value="QHT21665.1"/>
    <property type="molecule type" value="Genomic_DNA"/>
</dbReference>
<accession>A0A6C0E2N1</accession>
<keyword evidence="7" id="KW-0227">DNA damage</keyword>
<keyword evidence="5" id="KW-0548">Nucleotidyltransferase</keyword>
<evidence type="ECO:0000256" key="2">
    <source>
        <dbReference type="ARBA" id="ARBA00012417"/>
    </source>
</evidence>
<dbReference type="InterPro" id="IPR019843">
    <property type="entry name" value="DNA_pol-X_BS"/>
</dbReference>
<dbReference type="GO" id="GO:0016829">
    <property type="term" value="F:lyase activity"/>
    <property type="evidence" value="ECO:0007669"/>
    <property type="project" value="UniProtKB-KW"/>
</dbReference>
<dbReference type="SUPFAM" id="SSF47802">
    <property type="entry name" value="DNA polymerase beta, N-terminal domain-like"/>
    <property type="match status" value="1"/>
</dbReference>
<dbReference type="SMART" id="SM00483">
    <property type="entry name" value="POLXc"/>
    <property type="match status" value="1"/>
</dbReference>
<evidence type="ECO:0000256" key="9">
    <source>
        <dbReference type="ARBA" id="ARBA00023125"/>
    </source>
</evidence>
<proteinExistence type="inferred from homology"/>
<evidence type="ECO:0000256" key="7">
    <source>
        <dbReference type="ARBA" id="ARBA00022763"/>
    </source>
</evidence>
<evidence type="ECO:0000256" key="5">
    <source>
        <dbReference type="ARBA" id="ARBA00022695"/>
    </source>
</evidence>
<dbReference type="PRINTS" id="PR00869">
    <property type="entry name" value="DNAPOLX"/>
</dbReference>
<evidence type="ECO:0000313" key="14">
    <source>
        <dbReference type="EMBL" id="QHT21665.1"/>
    </source>
</evidence>
<evidence type="ECO:0000256" key="4">
    <source>
        <dbReference type="ARBA" id="ARBA00022679"/>
    </source>
</evidence>
<dbReference type="GO" id="GO:0005634">
    <property type="term" value="C:nucleus"/>
    <property type="evidence" value="ECO:0007669"/>
    <property type="project" value="TreeGrafter"/>
</dbReference>
<dbReference type="EC" id="2.7.7.7" evidence="2"/>
<dbReference type="InterPro" id="IPR029398">
    <property type="entry name" value="PolB_thumb"/>
</dbReference>
<keyword evidence="11" id="KW-0456">Lyase</keyword>
<dbReference type="Pfam" id="PF14716">
    <property type="entry name" value="HHH_8"/>
    <property type="match status" value="1"/>
</dbReference>
<keyword evidence="3" id="KW-0237">DNA synthesis</keyword>
<protein>
    <recommendedName>
        <fullName evidence="2">DNA-directed DNA polymerase</fullName>
        <ecNumber evidence="2">2.7.7.7</ecNumber>
    </recommendedName>
</protein>
<keyword evidence="10" id="KW-0234">DNA repair</keyword>
<evidence type="ECO:0000256" key="10">
    <source>
        <dbReference type="ARBA" id="ARBA00023204"/>
    </source>
</evidence>
<evidence type="ECO:0000256" key="8">
    <source>
        <dbReference type="ARBA" id="ARBA00022932"/>
    </source>
</evidence>
<dbReference type="InterPro" id="IPR010996">
    <property type="entry name" value="HHH_MUS81"/>
</dbReference>
<dbReference type="PROSITE" id="PS00522">
    <property type="entry name" value="DNA_POLYMERASE_X"/>
    <property type="match status" value="1"/>
</dbReference>
<dbReference type="InterPro" id="IPR037160">
    <property type="entry name" value="DNA_Pol_thumb_sf"/>
</dbReference>
<dbReference type="CDD" id="cd00141">
    <property type="entry name" value="NT_POLXc"/>
    <property type="match status" value="1"/>
</dbReference>
<keyword evidence="4" id="KW-0808">Transferase</keyword>
<dbReference type="InterPro" id="IPR027421">
    <property type="entry name" value="DNA_pol_lamdba_lyase_dom_sf"/>
</dbReference>
<dbReference type="InterPro" id="IPR022312">
    <property type="entry name" value="DNA_pol_X"/>
</dbReference>
<keyword evidence="8" id="KW-0239">DNA-directed DNA polymerase</keyword>
<dbReference type="Gene3D" id="3.30.210.10">
    <property type="entry name" value="DNA polymerase, thumb domain"/>
    <property type="match status" value="1"/>
</dbReference>
<dbReference type="InterPro" id="IPR002008">
    <property type="entry name" value="DNA_pol_X_beta-like"/>
</dbReference>
<dbReference type="InterPro" id="IPR028207">
    <property type="entry name" value="DNA_pol_B_palm_palm"/>
</dbReference>
<organism evidence="14">
    <name type="scientific">viral metagenome</name>
    <dbReference type="NCBI Taxonomy" id="1070528"/>
    <lineage>
        <taxon>unclassified sequences</taxon>
        <taxon>metagenomes</taxon>
        <taxon>organismal metagenomes</taxon>
    </lineage>
</organism>
<dbReference type="Gene3D" id="1.10.150.20">
    <property type="entry name" value="5' to 3' exonuclease, C-terminal subdomain"/>
    <property type="match status" value="1"/>
</dbReference>
<comment type="similarity">
    <text evidence="1">Belongs to the DNA polymerase type-X family.</text>
</comment>
<reference evidence="14" key="1">
    <citation type="journal article" date="2020" name="Nature">
        <title>Giant virus diversity and host interactions through global metagenomics.</title>
        <authorList>
            <person name="Schulz F."/>
            <person name="Roux S."/>
            <person name="Paez-Espino D."/>
            <person name="Jungbluth S."/>
            <person name="Walsh D.A."/>
            <person name="Denef V.J."/>
            <person name="McMahon K.D."/>
            <person name="Konstantinidis K.T."/>
            <person name="Eloe-Fadrosh E.A."/>
            <person name="Kyrpides N.C."/>
            <person name="Woyke T."/>
        </authorList>
    </citation>
    <scope>NUCLEOTIDE SEQUENCE</scope>
    <source>
        <strain evidence="14">GVMAG-M-3300023179-103</strain>
    </source>
</reference>